<gene>
    <name evidence="1" type="ORF">H6G74_00520</name>
</gene>
<comment type="caution">
    <text evidence="1">The sequence shown here is derived from an EMBL/GenBank/DDBJ whole genome shotgun (WGS) entry which is preliminary data.</text>
</comment>
<reference evidence="1 2" key="1">
    <citation type="journal article" date="2020" name="ISME J.">
        <title>Comparative genomics reveals insights into cyanobacterial evolution and habitat adaptation.</title>
        <authorList>
            <person name="Chen M.Y."/>
            <person name="Teng W.K."/>
            <person name="Zhao L."/>
            <person name="Hu C.X."/>
            <person name="Zhou Y.K."/>
            <person name="Han B.P."/>
            <person name="Song L.R."/>
            <person name="Shu W.S."/>
        </authorList>
    </citation>
    <scope>NUCLEOTIDE SEQUENCE [LARGE SCALE GENOMIC DNA]</scope>
    <source>
        <strain evidence="1 2">FACHB-130</strain>
    </source>
</reference>
<accession>A0ABR8FRF1</accession>
<protein>
    <submittedName>
        <fullName evidence="1">Uncharacterized protein</fullName>
    </submittedName>
</protein>
<keyword evidence="2" id="KW-1185">Reference proteome</keyword>
<organism evidence="1 2">
    <name type="scientific">Nostoc spongiaeforme FACHB-130</name>
    <dbReference type="NCBI Taxonomy" id="1357510"/>
    <lineage>
        <taxon>Bacteria</taxon>
        <taxon>Bacillati</taxon>
        <taxon>Cyanobacteriota</taxon>
        <taxon>Cyanophyceae</taxon>
        <taxon>Nostocales</taxon>
        <taxon>Nostocaceae</taxon>
        <taxon>Nostoc</taxon>
    </lineage>
</organism>
<evidence type="ECO:0000313" key="1">
    <source>
        <dbReference type="EMBL" id="MBD2592812.1"/>
    </source>
</evidence>
<dbReference type="Proteomes" id="UP000603457">
    <property type="component" value="Unassembled WGS sequence"/>
</dbReference>
<evidence type="ECO:0000313" key="2">
    <source>
        <dbReference type="Proteomes" id="UP000603457"/>
    </source>
</evidence>
<name>A0ABR8FRF1_9NOSO</name>
<dbReference type="EMBL" id="JACJTB010000001">
    <property type="protein sequence ID" value="MBD2592812.1"/>
    <property type="molecule type" value="Genomic_DNA"/>
</dbReference>
<sequence>MQKLCRKDFRCSLRQPIIMGEYYRYRTYADSTISWRSTLREAACASNATWRFDKLSFLRIFA</sequence>
<proteinExistence type="predicted"/>